<feature type="non-terminal residue" evidence="2">
    <location>
        <position position="363"/>
    </location>
</feature>
<organism evidence="2 3">
    <name type="scientific">Colocasia esculenta</name>
    <name type="common">Wild taro</name>
    <name type="synonym">Arum esculentum</name>
    <dbReference type="NCBI Taxonomy" id="4460"/>
    <lineage>
        <taxon>Eukaryota</taxon>
        <taxon>Viridiplantae</taxon>
        <taxon>Streptophyta</taxon>
        <taxon>Embryophyta</taxon>
        <taxon>Tracheophyta</taxon>
        <taxon>Spermatophyta</taxon>
        <taxon>Magnoliopsida</taxon>
        <taxon>Liliopsida</taxon>
        <taxon>Araceae</taxon>
        <taxon>Aroideae</taxon>
        <taxon>Colocasieae</taxon>
        <taxon>Colocasia</taxon>
    </lineage>
</organism>
<protein>
    <submittedName>
        <fullName evidence="2">Uncharacterized protein</fullName>
    </submittedName>
</protein>
<dbReference type="Proteomes" id="UP000652761">
    <property type="component" value="Unassembled WGS sequence"/>
</dbReference>
<reference evidence="2" key="1">
    <citation type="submission" date="2017-07" db="EMBL/GenBank/DDBJ databases">
        <title>Taro Niue Genome Assembly and Annotation.</title>
        <authorList>
            <person name="Atibalentja N."/>
            <person name="Keating K."/>
            <person name="Fields C.J."/>
        </authorList>
    </citation>
    <scope>NUCLEOTIDE SEQUENCE</scope>
    <source>
        <strain evidence="2">Niue_2</strain>
        <tissue evidence="2">Leaf</tissue>
    </source>
</reference>
<feature type="non-terminal residue" evidence="2">
    <location>
        <position position="1"/>
    </location>
</feature>
<feature type="region of interest" description="Disordered" evidence="1">
    <location>
        <begin position="109"/>
        <end position="181"/>
    </location>
</feature>
<accession>A0A843TKA4</accession>
<proteinExistence type="predicted"/>
<gene>
    <name evidence="2" type="ORF">Taro_005198</name>
</gene>
<feature type="region of interest" description="Disordered" evidence="1">
    <location>
        <begin position="266"/>
        <end position="363"/>
    </location>
</feature>
<keyword evidence="3" id="KW-1185">Reference proteome</keyword>
<feature type="compositionally biased region" description="Basic and acidic residues" evidence="1">
    <location>
        <begin position="346"/>
        <end position="356"/>
    </location>
</feature>
<comment type="caution">
    <text evidence="2">The sequence shown here is derived from an EMBL/GenBank/DDBJ whole genome shotgun (WGS) entry which is preliminary data.</text>
</comment>
<dbReference type="AlphaFoldDB" id="A0A843TKA4"/>
<feature type="region of interest" description="Disordered" evidence="1">
    <location>
        <begin position="201"/>
        <end position="221"/>
    </location>
</feature>
<evidence type="ECO:0000313" key="3">
    <source>
        <dbReference type="Proteomes" id="UP000652761"/>
    </source>
</evidence>
<evidence type="ECO:0000313" key="2">
    <source>
        <dbReference type="EMBL" id="MQL72852.1"/>
    </source>
</evidence>
<evidence type="ECO:0000256" key="1">
    <source>
        <dbReference type="SAM" id="MobiDB-lite"/>
    </source>
</evidence>
<name>A0A843TKA4_COLES</name>
<dbReference type="EMBL" id="NMUH01000144">
    <property type="protein sequence ID" value="MQL72852.1"/>
    <property type="molecule type" value="Genomic_DNA"/>
</dbReference>
<feature type="compositionally biased region" description="Basic residues" evidence="1">
    <location>
        <begin position="276"/>
        <end position="287"/>
    </location>
</feature>
<sequence length="363" mass="40628">VKFHGTRLRSRWVSQSRPGGDVSLRCVLSERAPAPVSLRNATGTCATFRSSGFLRNTTSVSVAIGLRRGTCCIQKTQGCCGALSRHERHVLTTTYRRIASLTERDWRQGSNLSRSHQKVLRAHPALGHTLTRRPRPRKTPEADQVLLRPPKSSRYHHDGQGHREKTRPRQQHCRDGQPGRDTTLIAMANHATIRSYQTGATPSLMSRRAQRSRHQLEGRPPGCYISGSPTCYNHYNHGEGSMVKASKACIQRKELPITRIGKGTRYPYRFEEPKSPRRAFTKPRPPPHRSSPPLQLRHEPSPAPPSSKPPEEKGEDLPLLGEEEGREKSQRRKKGESAKAFSLRPPKCDGAGRRDTNLIATAA</sequence>